<dbReference type="Proteomes" id="UP000824072">
    <property type="component" value="Unassembled WGS sequence"/>
</dbReference>
<sequence length="96" mass="10829">MRFSLRLLHGANEAANEPLSTEVSADEAFWTPVPVNLDDSAYDNVTAEREYDPDIDNIPEEDGLVYEEGTPESVDYTIEELQNYQGEDLFAEQDAQ</sequence>
<gene>
    <name evidence="1" type="ORF">IAB02_08825</name>
</gene>
<accession>A0A9D1ICT9</accession>
<organism evidence="1 2">
    <name type="scientific">Candidatus Pullichristensenella excrementigallinarum</name>
    <dbReference type="NCBI Taxonomy" id="2840907"/>
    <lineage>
        <taxon>Bacteria</taxon>
        <taxon>Bacillati</taxon>
        <taxon>Bacillota</taxon>
        <taxon>Clostridia</taxon>
        <taxon>Candidatus Pullichristensenella</taxon>
    </lineage>
</organism>
<dbReference type="AlphaFoldDB" id="A0A9D1ICT9"/>
<name>A0A9D1ICT9_9FIRM</name>
<comment type="caution">
    <text evidence="1">The sequence shown here is derived from an EMBL/GenBank/DDBJ whole genome shotgun (WGS) entry which is preliminary data.</text>
</comment>
<evidence type="ECO:0000313" key="1">
    <source>
        <dbReference type="EMBL" id="HIU34653.1"/>
    </source>
</evidence>
<proteinExistence type="predicted"/>
<evidence type="ECO:0000313" key="2">
    <source>
        <dbReference type="Proteomes" id="UP000824072"/>
    </source>
</evidence>
<protein>
    <submittedName>
        <fullName evidence="1">Uncharacterized protein</fullName>
    </submittedName>
</protein>
<reference evidence="1" key="1">
    <citation type="submission" date="2020-10" db="EMBL/GenBank/DDBJ databases">
        <authorList>
            <person name="Gilroy R."/>
        </authorList>
    </citation>
    <scope>NUCLEOTIDE SEQUENCE</scope>
    <source>
        <strain evidence="1">ChiHcec3-11533</strain>
    </source>
</reference>
<reference evidence="1" key="2">
    <citation type="journal article" date="2021" name="PeerJ">
        <title>Extensive microbial diversity within the chicken gut microbiome revealed by metagenomics and culture.</title>
        <authorList>
            <person name="Gilroy R."/>
            <person name="Ravi A."/>
            <person name="Getino M."/>
            <person name="Pursley I."/>
            <person name="Horton D.L."/>
            <person name="Alikhan N.F."/>
            <person name="Baker D."/>
            <person name="Gharbi K."/>
            <person name="Hall N."/>
            <person name="Watson M."/>
            <person name="Adriaenssens E.M."/>
            <person name="Foster-Nyarko E."/>
            <person name="Jarju S."/>
            <person name="Secka A."/>
            <person name="Antonio M."/>
            <person name="Oren A."/>
            <person name="Chaudhuri R.R."/>
            <person name="La Ragione R."/>
            <person name="Hildebrand F."/>
            <person name="Pallen M.J."/>
        </authorList>
    </citation>
    <scope>NUCLEOTIDE SEQUENCE</scope>
    <source>
        <strain evidence="1">ChiHcec3-11533</strain>
    </source>
</reference>
<dbReference type="EMBL" id="DVMU01000192">
    <property type="protein sequence ID" value="HIU34653.1"/>
    <property type="molecule type" value="Genomic_DNA"/>
</dbReference>